<evidence type="ECO:0000313" key="4">
    <source>
        <dbReference type="EMBL" id="TDY43365.1"/>
    </source>
</evidence>
<dbReference type="RefSeq" id="WP_134160230.1">
    <property type="nucleotide sequence ID" value="NZ_SORF01000011.1"/>
</dbReference>
<dbReference type="AlphaFoldDB" id="A0A4V3HE10"/>
<dbReference type="CDD" id="cd12797">
    <property type="entry name" value="M23_peptidase"/>
    <property type="match status" value="1"/>
</dbReference>
<comment type="caution">
    <text evidence="4">The sequence shown here is derived from an EMBL/GenBank/DDBJ whole genome shotgun (WGS) entry which is preliminary data.</text>
</comment>
<dbReference type="PANTHER" id="PTHR21666:SF289">
    <property type="entry name" value="L-ALA--D-GLU ENDOPEPTIDASE"/>
    <property type="match status" value="1"/>
</dbReference>
<sequence>MARVKRKWPWHSPTRGQGDEWSNVPRNTSGFGGTDAGEPAPRRWVVEADEDGGLHNPPVSPYGFADDDGGMRQVESEIWRRPPMSSGKQSRGRSFVPATGTGPRARFGANWAWQLFGAVVLVAVGYTIQHDPRIPASVAARAVSVFDTDYTSSVQPSIDRVFAKLHLRPPSLEAVSGPMHAPVFGSIVADYGPDHPEVWIAGDAGDVVQAAASGTVLTVVKTSGSYLIKIDHGALGTAVYSGLASASVQPDEFVSAGEAIGRLPSTPTHPVFRFSLVKDGKYENPHQYISFPGASS</sequence>
<keyword evidence="5" id="KW-1185">Reference proteome</keyword>
<evidence type="ECO:0000259" key="3">
    <source>
        <dbReference type="Pfam" id="PF01551"/>
    </source>
</evidence>
<protein>
    <submittedName>
        <fullName evidence="4">Peptidase M23-like protein</fullName>
    </submittedName>
</protein>
<evidence type="ECO:0000256" key="1">
    <source>
        <dbReference type="ARBA" id="ARBA00022729"/>
    </source>
</evidence>
<proteinExistence type="predicted"/>
<dbReference type="EMBL" id="SORF01000011">
    <property type="protein sequence ID" value="TDY43365.1"/>
    <property type="molecule type" value="Genomic_DNA"/>
</dbReference>
<organism evidence="4 5">
    <name type="scientific">Alicyclobacillus sacchari</name>
    <dbReference type="NCBI Taxonomy" id="392010"/>
    <lineage>
        <taxon>Bacteria</taxon>
        <taxon>Bacillati</taxon>
        <taxon>Bacillota</taxon>
        <taxon>Bacilli</taxon>
        <taxon>Bacillales</taxon>
        <taxon>Alicyclobacillaceae</taxon>
        <taxon>Alicyclobacillus</taxon>
    </lineage>
</organism>
<name>A0A4V3HE10_9BACL</name>
<dbReference type="OrthoDB" id="2373416at2"/>
<dbReference type="GO" id="GO:0004222">
    <property type="term" value="F:metalloendopeptidase activity"/>
    <property type="evidence" value="ECO:0007669"/>
    <property type="project" value="TreeGrafter"/>
</dbReference>
<dbReference type="Gene3D" id="2.70.70.10">
    <property type="entry name" value="Glucose Permease (Domain IIA)"/>
    <property type="match status" value="1"/>
</dbReference>
<gene>
    <name evidence="4" type="ORF">C7445_11112</name>
</gene>
<dbReference type="Proteomes" id="UP000294581">
    <property type="component" value="Unassembled WGS sequence"/>
</dbReference>
<dbReference type="Pfam" id="PF01551">
    <property type="entry name" value="Peptidase_M23"/>
    <property type="match status" value="1"/>
</dbReference>
<evidence type="ECO:0000256" key="2">
    <source>
        <dbReference type="SAM" id="MobiDB-lite"/>
    </source>
</evidence>
<keyword evidence="1" id="KW-0732">Signal</keyword>
<reference evidence="4 5" key="1">
    <citation type="submission" date="2019-03" db="EMBL/GenBank/DDBJ databases">
        <title>Genomic Encyclopedia of Type Strains, Phase IV (KMG-IV): sequencing the most valuable type-strain genomes for metagenomic binning, comparative biology and taxonomic classification.</title>
        <authorList>
            <person name="Goeker M."/>
        </authorList>
    </citation>
    <scope>NUCLEOTIDE SEQUENCE [LARGE SCALE GENOMIC DNA]</scope>
    <source>
        <strain evidence="4 5">DSM 17974</strain>
    </source>
</reference>
<accession>A0A4V3HE10</accession>
<dbReference type="PANTHER" id="PTHR21666">
    <property type="entry name" value="PEPTIDASE-RELATED"/>
    <property type="match status" value="1"/>
</dbReference>
<feature type="region of interest" description="Disordered" evidence="2">
    <location>
        <begin position="79"/>
        <end position="99"/>
    </location>
</feature>
<feature type="domain" description="M23ase beta-sheet core" evidence="3">
    <location>
        <begin position="198"/>
        <end position="285"/>
    </location>
</feature>
<feature type="region of interest" description="Disordered" evidence="2">
    <location>
        <begin position="1"/>
        <end position="41"/>
    </location>
</feature>
<dbReference type="InterPro" id="IPR011055">
    <property type="entry name" value="Dup_hybrid_motif"/>
</dbReference>
<dbReference type="InterPro" id="IPR016047">
    <property type="entry name" value="M23ase_b-sheet_dom"/>
</dbReference>
<evidence type="ECO:0000313" key="5">
    <source>
        <dbReference type="Proteomes" id="UP000294581"/>
    </source>
</evidence>
<dbReference type="InterPro" id="IPR050570">
    <property type="entry name" value="Cell_wall_metabolism_enzyme"/>
</dbReference>
<dbReference type="SUPFAM" id="SSF51261">
    <property type="entry name" value="Duplicated hybrid motif"/>
    <property type="match status" value="1"/>
</dbReference>